<comment type="caution">
    <text evidence="2">The sequence shown here is derived from an EMBL/GenBank/DDBJ whole genome shotgun (WGS) entry which is preliminary data.</text>
</comment>
<organism evidence="2 3">
    <name type="scientific">Pseudomonas laurylsulfatiphila</name>
    <dbReference type="NCBI Taxonomy" id="2011015"/>
    <lineage>
        <taxon>Bacteria</taxon>
        <taxon>Pseudomonadati</taxon>
        <taxon>Pseudomonadota</taxon>
        <taxon>Gammaproteobacteria</taxon>
        <taxon>Pseudomonadales</taxon>
        <taxon>Pseudomonadaceae</taxon>
        <taxon>Pseudomonas</taxon>
    </lineage>
</organism>
<accession>A0A2S6FPI9</accession>
<feature type="signal peptide" evidence="1">
    <location>
        <begin position="1"/>
        <end position="18"/>
    </location>
</feature>
<evidence type="ECO:0000313" key="3">
    <source>
        <dbReference type="Proteomes" id="UP000238541"/>
    </source>
</evidence>
<proteinExistence type="predicted"/>
<dbReference type="EMBL" id="NIRS01000002">
    <property type="protein sequence ID" value="PPK39368.1"/>
    <property type="molecule type" value="Genomic_DNA"/>
</dbReference>
<sequence length="93" mass="10125">MKKSLILLTLLAPLVAIAGEPDHLAICNRLKPDITRSYGVHNLVLVDNGSSYVSGEGVVLCVYDGIVQKFYADSSVRVMATLNIANNKYNVLF</sequence>
<evidence type="ECO:0008006" key="4">
    <source>
        <dbReference type="Google" id="ProtNLM"/>
    </source>
</evidence>
<dbReference type="Proteomes" id="UP000238541">
    <property type="component" value="Unassembled WGS sequence"/>
</dbReference>
<gene>
    <name evidence="2" type="ORF">CD175_07725</name>
</gene>
<keyword evidence="3" id="KW-1185">Reference proteome</keyword>
<dbReference type="AlphaFoldDB" id="A0A2S6FPI9"/>
<dbReference type="RefSeq" id="WP_104448414.1">
    <property type="nucleotide sequence ID" value="NZ_JBLZZR010000276.1"/>
</dbReference>
<evidence type="ECO:0000256" key="1">
    <source>
        <dbReference type="SAM" id="SignalP"/>
    </source>
</evidence>
<keyword evidence="1" id="KW-0732">Signal</keyword>
<protein>
    <recommendedName>
        <fullName evidence="4">DUF1496 domain-containing protein</fullName>
    </recommendedName>
</protein>
<reference evidence="3" key="1">
    <citation type="submission" date="2017-06" db="EMBL/GenBank/DDBJ databases">
        <authorList>
            <person name="Furmanczyk E.M."/>
        </authorList>
    </citation>
    <scope>NUCLEOTIDE SEQUENCE [LARGE SCALE GENOMIC DNA]</scope>
    <source>
        <strain evidence="3">AP3_16</strain>
    </source>
</reference>
<evidence type="ECO:0000313" key="2">
    <source>
        <dbReference type="EMBL" id="PPK39368.1"/>
    </source>
</evidence>
<name>A0A2S6FPI9_9PSED</name>
<feature type="chain" id="PRO_5015579857" description="DUF1496 domain-containing protein" evidence="1">
    <location>
        <begin position="19"/>
        <end position="93"/>
    </location>
</feature>